<dbReference type="Pfam" id="PF10617">
    <property type="entry name" value="DUF2474"/>
    <property type="match status" value="1"/>
</dbReference>
<organism evidence="2 3">
    <name type="scientific">Acetobacter malorum</name>
    <dbReference type="NCBI Taxonomy" id="178901"/>
    <lineage>
        <taxon>Bacteria</taxon>
        <taxon>Pseudomonadati</taxon>
        <taxon>Pseudomonadota</taxon>
        <taxon>Alphaproteobacteria</taxon>
        <taxon>Acetobacterales</taxon>
        <taxon>Acetobacteraceae</taxon>
        <taxon>Acetobacter</taxon>
    </lineage>
</organism>
<feature type="transmembrane region" description="Helical" evidence="1">
    <location>
        <begin position="12"/>
        <end position="38"/>
    </location>
</feature>
<evidence type="ECO:0008006" key="4">
    <source>
        <dbReference type="Google" id="ProtNLM"/>
    </source>
</evidence>
<name>A0A177G7T4_9PROT</name>
<sequence>MPQTAERPLWLRLLWFVGLWAAGVAALGVVAGALRLLIHP</sequence>
<dbReference type="PATRIC" id="fig|178901.16.peg.2252"/>
<evidence type="ECO:0000313" key="3">
    <source>
        <dbReference type="Proteomes" id="UP000077349"/>
    </source>
</evidence>
<accession>A0A177G7T4</accession>
<dbReference type="EMBL" id="LVHD01000018">
    <property type="protein sequence ID" value="OAG76339.1"/>
    <property type="molecule type" value="Genomic_DNA"/>
</dbReference>
<evidence type="ECO:0000313" key="2">
    <source>
        <dbReference type="EMBL" id="OAG76339.1"/>
    </source>
</evidence>
<dbReference type="InterPro" id="IPR018895">
    <property type="entry name" value="DUF2474"/>
</dbReference>
<keyword evidence="1" id="KW-1133">Transmembrane helix</keyword>
<gene>
    <name evidence="2" type="ORF">Amal_02112</name>
</gene>
<protein>
    <recommendedName>
        <fullName evidence="4">DUF2474 domain-containing protein</fullName>
    </recommendedName>
</protein>
<evidence type="ECO:0000256" key="1">
    <source>
        <dbReference type="SAM" id="Phobius"/>
    </source>
</evidence>
<keyword evidence="1" id="KW-0472">Membrane</keyword>
<keyword evidence="1" id="KW-0812">Transmembrane</keyword>
<dbReference type="AlphaFoldDB" id="A0A177G7T4"/>
<dbReference type="Proteomes" id="UP000077349">
    <property type="component" value="Unassembled WGS sequence"/>
</dbReference>
<proteinExistence type="predicted"/>
<reference evidence="2 3" key="1">
    <citation type="submission" date="2016-03" db="EMBL/GenBank/DDBJ databases">
        <title>Draft genome sequence of Acetobacter malorum CECT 7742, a strain isolated from strawberry vinegar.</title>
        <authorList>
            <person name="Sainz F."/>
            <person name="Mas A."/>
            <person name="Torija M.J."/>
        </authorList>
    </citation>
    <scope>NUCLEOTIDE SEQUENCE [LARGE SCALE GENOMIC DNA]</scope>
    <source>
        <strain evidence="2 3">CECT 7742</strain>
    </source>
</reference>
<comment type="caution">
    <text evidence="2">The sequence shown here is derived from an EMBL/GenBank/DDBJ whole genome shotgun (WGS) entry which is preliminary data.</text>
</comment>